<keyword evidence="1" id="KW-1133">Transmembrane helix</keyword>
<dbReference type="AlphaFoldDB" id="A0A6C2D275"/>
<keyword evidence="1" id="KW-0812">Transmembrane</keyword>
<name>A0A6C2D275_9RHOO</name>
<evidence type="ECO:0000256" key="1">
    <source>
        <dbReference type="SAM" id="Phobius"/>
    </source>
</evidence>
<feature type="transmembrane region" description="Helical" evidence="1">
    <location>
        <begin position="65"/>
        <end position="90"/>
    </location>
</feature>
<organism evidence="2 3">
    <name type="scientific">Zoogloea oleivorans</name>
    <dbReference type="NCBI Taxonomy" id="1552750"/>
    <lineage>
        <taxon>Bacteria</taxon>
        <taxon>Pseudomonadati</taxon>
        <taxon>Pseudomonadota</taxon>
        <taxon>Betaproteobacteria</taxon>
        <taxon>Rhodocyclales</taxon>
        <taxon>Zoogloeaceae</taxon>
        <taxon>Zoogloea</taxon>
    </lineage>
</organism>
<gene>
    <name evidence="2" type="ORF">ETQ85_06350</name>
</gene>
<keyword evidence="3" id="KW-1185">Reference proteome</keyword>
<reference evidence="2 3" key="1">
    <citation type="submission" date="2019-01" db="EMBL/GenBank/DDBJ databases">
        <title>Zoogloea oleivorans genome sequencing and assembly.</title>
        <authorList>
            <person name="Tancsics A."/>
            <person name="Farkas M."/>
            <person name="Kriszt B."/>
            <person name="Maroti G."/>
            <person name="Horvath B."/>
        </authorList>
    </citation>
    <scope>NUCLEOTIDE SEQUENCE [LARGE SCALE GENOMIC DNA]</scope>
    <source>
        <strain evidence="2 3">Buc</strain>
    </source>
</reference>
<dbReference type="OrthoDB" id="8819738at2"/>
<dbReference type="NCBIfam" id="TIGR02532">
    <property type="entry name" value="IV_pilin_GFxxxE"/>
    <property type="match status" value="1"/>
</dbReference>
<evidence type="ECO:0000313" key="2">
    <source>
        <dbReference type="EMBL" id="TYC60126.1"/>
    </source>
</evidence>
<dbReference type="Proteomes" id="UP000389128">
    <property type="component" value="Unassembled WGS sequence"/>
</dbReference>
<sequence length="274" mass="29783">MAGKVCRLSASRLARPRCAPSPGRCRSGFRQRGASPVPDVVYASSSAQALARSAPVKGKRSRRQLGFTIIELIISLVIVAIIMVGLLTAMRSFGITEEKLDKRLVLVDQRRVISGFLDDILGVAVLRPRLAKVGTPEESTFLGRPDSVQWVGVMPARHGVGGLYHFRLYVVGATEGGSALMLSYLPFAGLEVLPDWSLAEQRILVDRLEGFSLLYQLEGAGEWLAEWRNTAEPRKLARVRLSIVAGGAEWPLLVFPVRSLMPDGTGVRIVNGPG</sequence>
<dbReference type="EMBL" id="SDKK01000005">
    <property type="protein sequence ID" value="TYC60126.1"/>
    <property type="molecule type" value="Genomic_DNA"/>
</dbReference>
<protein>
    <submittedName>
        <fullName evidence="2">Prepilin-type N-terminal cleavage/methylation domain-containing protein</fullName>
    </submittedName>
</protein>
<evidence type="ECO:0000313" key="3">
    <source>
        <dbReference type="Proteomes" id="UP000389128"/>
    </source>
</evidence>
<accession>A0A6C2D275</accession>
<comment type="caution">
    <text evidence="2">The sequence shown here is derived from an EMBL/GenBank/DDBJ whole genome shotgun (WGS) entry which is preliminary data.</text>
</comment>
<dbReference type="Pfam" id="PF07963">
    <property type="entry name" value="N_methyl"/>
    <property type="match status" value="1"/>
</dbReference>
<proteinExistence type="predicted"/>
<dbReference type="InterPro" id="IPR012902">
    <property type="entry name" value="N_methyl_site"/>
</dbReference>
<keyword evidence="1" id="KW-0472">Membrane</keyword>